<evidence type="ECO:0000256" key="4">
    <source>
        <dbReference type="ARBA" id="ARBA00024746"/>
    </source>
</evidence>
<keyword evidence="3" id="KW-1005">Bacterial flagellum biogenesis</keyword>
<dbReference type="RefSeq" id="WP_084091561.1">
    <property type="nucleotide sequence ID" value="NZ_FWXD01000018.1"/>
</dbReference>
<comment type="similarity">
    <text evidence="1">Belongs to the FlgD family.</text>
</comment>
<dbReference type="Proteomes" id="UP000192761">
    <property type="component" value="Unassembled WGS sequence"/>
</dbReference>
<evidence type="ECO:0000256" key="1">
    <source>
        <dbReference type="ARBA" id="ARBA00010577"/>
    </source>
</evidence>
<dbReference type="Pfam" id="PF03963">
    <property type="entry name" value="FlgD"/>
    <property type="match status" value="1"/>
</dbReference>
<dbReference type="OrthoDB" id="9785233at2"/>
<reference evidence="5 6" key="1">
    <citation type="submission" date="2017-04" db="EMBL/GenBank/DDBJ databases">
        <authorList>
            <person name="Afonso C.L."/>
            <person name="Miller P.J."/>
            <person name="Scott M.A."/>
            <person name="Spackman E."/>
            <person name="Goraichik I."/>
            <person name="Dimitrov K.M."/>
            <person name="Suarez D.L."/>
            <person name="Swayne D.E."/>
        </authorList>
    </citation>
    <scope>NUCLEOTIDE SEQUENCE [LARGE SCALE GENOMIC DNA]</scope>
    <source>
        <strain evidence="5 6">DSM 23236</strain>
    </source>
</reference>
<evidence type="ECO:0000256" key="3">
    <source>
        <dbReference type="ARBA" id="ARBA00022795"/>
    </source>
</evidence>
<protein>
    <recommendedName>
        <fullName evidence="2">Basal-body rod modification protein FlgD</fullName>
    </recommendedName>
</protein>
<gene>
    <name evidence="5" type="ORF">SAMN02745857_02933</name>
</gene>
<dbReference type="InterPro" id="IPR005648">
    <property type="entry name" value="FlgD"/>
</dbReference>
<dbReference type="STRING" id="1121001.SAMN02745857_02933"/>
<proteinExistence type="inferred from homology"/>
<accession>A0A1W1XV03</accession>
<sequence>MATSSISSATANLQGAGLGLQDLLKILLTQLQYQDPLKPMDNQEFVAQIAQFSALEANQQLNNKVDQLLSIQSTTQTIGMIGKTVDVSNGNGGVVSGVVSALSFTNGDPQITIKQSDGTLVPGITLGQISAVR</sequence>
<dbReference type="EMBL" id="FWXD01000018">
    <property type="protein sequence ID" value="SMC27674.1"/>
    <property type="molecule type" value="Genomic_DNA"/>
</dbReference>
<evidence type="ECO:0000313" key="5">
    <source>
        <dbReference type="EMBL" id="SMC27674.1"/>
    </source>
</evidence>
<keyword evidence="5" id="KW-0969">Cilium</keyword>
<dbReference type="AlphaFoldDB" id="A0A1W1XV03"/>
<keyword evidence="5" id="KW-0282">Flagellum</keyword>
<dbReference type="GO" id="GO:0044781">
    <property type="term" value="P:bacterial-type flagellum organization"/>
    <property type="evidence" value="ECO:0007669"/>
    <property type="project" value="UniProtKB-KW"/>
</dbReference>
<keyword evidence="6" id="KW-1185">Reference proteome</keyword>
<evidence type="ECO:0000313" key="6">
    <source>
        <dbReference type="Proteomes" id="UP000192761"/>
    </source>
</evidence>
<name>A0A1W1XV03_9NEIS</name>
<evidence type="ECO:0000256" key="2">
    <source>
        <dbReference type="ARBA" id="ARBA00016013"/>
    </source>
</evidence>
<comment type="function">
    <text evidence="4">Required for flagellar hook formation. May act as a scaffolding protein.</text>
</comment>
<organism evidence="5 6">
    <name type="scientific">Andreprevotia lacus DSM 23236</name>
    <dbReference type="NCBI Taxonomy" id="1121001"/>
    <lineage>
        <taxon>Bacteria</taxon>
        <taxon>Pseudomonadati</taxon>
        <taxon>Pseudomonadota</taxon>
        <taxon>Betaproteobacteria</taxon>
        <taxon>Neisseriales</taxon>
        <taxon>Chitinibacteraceae</taxon>
        <taxon>Andreprevotia</taxon>
    </lineage>
</organism>
<keyword evidence="5" id="KW-0966">Cell projection</keyword>